<evidence type="ECO:0008006" key="4">
    <source>
        <dbReference type="Google" id="ProtNLM"/>
    </source>
</evidence>
<evidence type="ECO:0000313" key="2">
    <source>
        <dbReference type="EMBL" id="MYN07571.1"/>
    </source>
</evidence>
<feature type="signal peptide" evidence="1">
    <location>
        <begin position="1"/>
        <end position="18"/>
    </location>
</feature>
<accession>A0A7X4KMY3</accession>
<dbReference type="Proteomes" id="UP000450676">
    <property type="component" value="Unassembled WGS sequence"/>
</dbReference>
<organism evidence="2 3">
    <name type="scientific">Pseudoduganella aquatica</name>
    <dbReference type="NCBI Taxonomy" id="2660641"/>
    <lineage>
        <taxon>Bacteria</taxon>
        <taxon>Pseudomonadati</taxon>
        <taxon>Pseudomonadota</taxon>
        <taxon>Betaproteobacteria</taxon>
        <taxon>Burkholderiales</taxon>
        <taxon>Oxalobacteraceae</taxon>
        <taxon>Telluria group</taxon>
        <taxon>Pseudoduganella</taxon>
    </lineage>
</organism>
<evidence type="ECO:0000256" key="1">
    <source>
        <dbReference type="SAM" id="SignalP"/>
    </source>
</evidence>
<proteinExistence type="predicted"/>
<sequence>MPGWCLALCWLAASPAAAAGAGRTPFQARCEDSINKSVSILTAQQNGYSVDNRLSFRALTVMKGAARANTYVLGLTKTDSRVAIASDGAMLTDPVTGYECVSPQVSVKLSYAPVLIYVSSEFPPGSCGYKEILEHEFRHMKAYMDHLPKVEQTVRAALANRYGGKPLYAPGGTARTALAREIDTGWLPYIKAEMAKVETVQAQIDAPAEYMRLSKACNGEIQAVLSKGLGRR</sequence>
<dbReference type="AlphaFoldDB" id="A0A7X4KMY3"/>
<keyword evidence="1" id="KW-0732">Signal</keyword>
<dbReference type="EMBL" id="WWCU01000008">
    <property type="protein sequence ID" value="MYN07571.1"/>
    <property type="molecule type" value="Genomic_DNA"/>
</dbReference>
<feature type="chain" id="PRO_5031080859" description="DUF922 domain-containing protein" evidence="1">
    <location>
        <begin position="19"/>
        <end position="232"/>
    </location>
</feature>
<name>A0A7X4KMY3_9BURK</name>
<comment type="caution">
    <text evidence="2">The sequence shown here is derived from an EMBL/GenBank/DDBJ whole genome shotgun (WGS) entry which is preliminary data.</text>
</comment>
<keyword evidence="3" id="KW-1185">Reference proteome</keyword>
<evidence type="ECO:0000313" key="3">
    <source>
        <dbReference type="Proteomes" id="UP000450676"/>
    </source>
</evidence>
<protein>
    <recommendedName>
        <fullName evidence="4">DUF922 domain-containing protein</fullName>
    </recommendedName>
</protein>
<reference evidence="2 3" key="1">
    <citation type="submission" date="2019-12" db="EMBL/GenBank/DDBJ databases">
        <title>Novel species isolated from a subtropical stream in China.</title>
        <authorList>
            <person name="Lu H."/>
        </authorList>
    </citation>
    <scope>NUCLEOTIDE SEQUENCE [LARGE SCALE GENOMIC DNA]</scope>
    <source>
        <strain evidence="2 3">FT127W</strain>
    </source>
</reference>
<gene>
    <name evidence="2" type="ORF">GTP77_09470</name>
</gene>